<keyword evidence="4 6" id="KW-0067">ATP-binding</keyword>
<dbReference type="Gene3D" id="3.30.200.20">
    <property type="entry name" value="Phosphorylase Kinase, domain 1"/>
    <property type="match status" value="1"/>
</dbReference>
<feature type="compositionally biased region" description="Polar residues" evidence="7">
    <location>
        <begin position="111"/>
        <end position="125"/>
    </location>
</feature>
<dbReference type="EMBL" id="KZ858973">
    <property type="protein sequence ID" value="RDW26814.1"/>
    <property type="molecule type" value="Genomic_DNA"/>
</dbReference>
<dbReference type="InterPro" id="IPR050915">
    <property type="entry name" value="MAP_kinase_kinase"/>
</dbReference>
<comment type="similarity">
    <text evidence="5">Belongs to the protein kinase superfamily. STE Ser/Thr protein kinase family. MAP kinase kinase subfamily.</text>
</comment>
<dbReference type="PANTHER" id="PTHR47448:SF5">
    <property type="entry name" value="MITOGEN-ACTIVATED PROTEIN KINASE KINAE MKK2"/>
    <property type="match status" value="1"/>
</dbReference>
<dbReference type="VEuPathDB" id="FungiDB:YALI0_B13178g"/>
<evidence type="ECO:0000256" key="5">
    <source>
        <dbReference type="ARBA" id="ARBA00038035"/>
    </source>
</evidence>
<dbReference type="InterPro" id="IPR000719">
    <property type="entry name" value="Prot_kinase_dom"/>
</dbReference>
<evidence type="ECO:0000256" key="6">
    <source>
        <dbReference type="PROSITE-ProRule" id="PRU10141"/>
    </source>
</evidence>
<evidence type="ECO:0000256" key="2">
    <source>
        <dbReference type="ARBA" id="ARBA00022741"/>
    </source>
</evidence>
<dbReference type="GO" id="GO:0000165">
    <property type="term" value="P:MAPK cascade"/>
    <property type="evidence" value="ECO:0007669"/>
    <property type="project" value="UniProtKB-ARBA"/>
</dbReference>
<protein>
    <submittedName>
        <fullName evidence="9">Kinase-like domain-containing protein</fullName>
    </submittedName>
</protein>
<name>A0A371C937_YARLL</name>
<feature type="binding site" evidence="6">
    <location>
        <position position="269"/>
    </location>
    <ligand>
        <name>ATP</name>
        <dbReference type="ChEBI" id="CHEBI:30616"/>
    </ligand>
</feature>
<keyword evidence="1" id="KW-0808">Transferase</keyword>
<feature type="region of interest" description="Disordered" evidence="7">
    <location>
        <begin position="69"/>
        <end position="99"/>
    </location>
</feature>
<keyword evidence="2 6" id="KW-0547">Nucleotide-binding</keyword>
<dbReference type="PROSITE" id="PS50011">
    <property type="entry name" value="PROTEIN_KINASE_DOM"/>
    <property type="match status" value="1"/>
</dbReference>
<keyword evidence="3 9" id="KW-0418">Kinase</keyword>
<gene>
    <name evidence="9" type="ORF">B0I71DRAFT_158199</name>
</gene>
<dbReference type="VEuPathDB" id="FungiDB:YALI1_B17518g"/>
<sequence>MCEYNRSSYSKNLKRQESLGHVISNRTFGTRTRTQTLRHSNPLKLTHSLITPRDTLSHVHHCLEADTRRPAETQTQTAKKKKLPYHMSAPPLLPPKRPVGARMKLPVLQIPTTSTESPSDQQRPQRPSLMLNTGNGNNGNNNGSAHNTHVVDSNLEPPSMLGNNRSVSPQSAAFSAEILAAVGSPAPDKHVTHEYPVHPSSHSNNSGDDDGMDETQDLTGLDVDDLDEEKWHSVARTGGIVELGKLGEGAGGSVTLCRLRTGSTVFALKSITANPNPELQKQIVRELRFNRTCSSPHIVKYYGTFLNDEAASIFIAMEYCGGGSLDAIYKRVKDRGGRIGEKVLGKVAEGVLKGLSYLHERRIIHRDIKPQNILLDKEGQVKLCDFGVSGEVVNSLATTFTGTSYYMAPERILGQPYSVTSDVWSLGLTIMEVAQHRFPFISAEQEAREEPITPIELLSIIVNAPAPELKDEPEEGIKWSNAFRHFLLCCLEKDQSKRASPRQMLKHPWMLGQMQKQVKMDKFVKEVWN</sequence>
<evidence type="ECO:0000256" key="3">
    <source>
        <dbReference type="ARBA" id="ARBA00022777"/>
    </source>
</evidence>
<dbReference type="SMART" id="SM00220">
    <property type="entry name" value="S_TKc"/>
    <property type="match status" value="1"/>
</dbReference>
<evidence type="ECO:0000256" key="1">
    <source>
        <dbReference type="ARBA" id="ARBA00022679"/>
    </source>
</evidence>
<dbReference type="CDD" id="cd06621">
    <property type="entry name" value="PKc_Pek1_like"/>
    <property type="match status" value="1"/>
</dbReference>
<evidence type="ECO:0000256" key="4">
    <source>
        <dbReference type="ARBA" id="ARBA00022840"/>
    </source>
</evidence>
<proteinExistence type="inferred from homology"/>
<dbReference type="Proteomes" id="UP000256601">
    <property type="component" value="Unassembled WGS sequence"/>
</dbReference>
<dbReference type="PANTHER" id="PTHR47448">
    <property type="entry name" value="DUAL SPECIFICITY MITOGEN-ACTIVATED PROTEIN KINASE KINASE DSOR1-LIKE PROTEIN"/>
    <property type="match status" value="1"/>
</dbReference>
<evidence type="ECO:0000313" key="9">
    <source>
        <dbReference type="EMBL" id="RDW26814.1"/>
    </source>
</evidence>
<dbReference type="GO" id="GO:0005524">
    <property type="term" value="F:ATP binding"/>
    <property type="evidence" value="ECO:0007669"/>
    <property type="project" value="UniProtKB-UniRule"/>
</dbReference>
<feature type="region of interest" description="Disordered" evidence="7">
    <location>
        <begin position="186"/>
        <end position="218"/>
    </location>
</feature>
<evidence type="ECO:0000256" key="7">
    <source>
        <dbReference type="SAM" id="MobiDB-lite"/>
    </source>
</evidence>
<evidence type="ECO:0000313" key="10">
    <source>
        <dbReference type="Proteomes" id="UP000256601"/>
    </source>
</evidence>
<dbReference type="InterPro" id="IPR008271">
    <property type="entry name" value="Ser/Thr_kinase_AS"/>
</dbReference>
<feature type="compositionally biased region" description="Basic and acidic residues" evidence="7">
    <location>
        <begin position="187"/>
        <end position="196"/>
    </location>
</feature>
<dbReference type="FunFam" id="1.10.510.10:FF:000263">
    <property type="entry name" value="MAP kinase skh1/pek1"/>
    <property type="match status" value="1"/>
</dbReference>
<dbReference type="InterPro" id="IPR017441">
    <property type="entry name" value="Protein_kinase_ATP_BS"/>
</dbReference>
<dbReference type="PROSITE" id="PS00107">
    <property type="entry name" value="PROTEIN_KINASE_ATP"/>
    <property type="match status" value="1"/>
</dbReference>
<dbReference type="GO" id="GO:0004672">
    <property type="term" value="F:protein kinase activity"/>
    <property type="evidence" value="ECO:0007669"/>
    <property type="project" value="InterPro"/>
</dbReference>
<feature type="compositionally biased region" description="Low complexity" evidence="7">
    <location>
        <begin position="132"/>
        <end position="143"/>
    </location>
</feature>
<accession>A0A371C937</accession>
<dbReference type="PROSITE" id="PS00108">
    <property type="entry name" value="PROTEIN_KINASE_ST"/>
    <property type="match status" value="1"/>
</dbReference>
<dbReference type="SUPFAM" id="SSF56112">
    <property type="entry name" value="Protein kinase-like (PK-like)"/>
    <property type="match status" value="1"/>
</dbReference>
<dbReference type="InterPro" id="IPR011009">
    <property type="entry name" value="Kinase-like_dom_sf"/>
</dbReference>
<reference evidence="9 10" key="1">
    <citation type="submission" date="2018-07" db="EMBL/GenBank/DDBJ databases">
        <title>Draft Genome Assemblies for Five Robust Yarrowia lipolytica Strains Exhibiting High Lipid Production and Pentose Sugar Utilization and Sugar Alcohol Secretion from Undetoxified Lignocellulosic Biomass Hydrolysates.</title>
        <authorList>
            <consortium name="DOE Joint Genome Institute"/>
            <person name="Walker C."/>
            <person name="Ryu S."/>
            <person name="Na H."/>
            <person name="Zane M."/>
            <person name="LaButti K."/>
            <person name="Lipzen A."/>
            <person name="Haridas S."/>
            <person name="Barry K."/>
            <person name="Grigoriev I.V."/>
            <person name="Quarterman J."/>
            <person name="Slininger P."/>
            <person name="Dien B."/>
            <person name="Trinh C.T."/>
        </authorList>
    </citation>
    <scope>NUCLEOTIDE SEQUENCE [LARGE SCALE GENOMIC DNA]</scope>
    <source>
        <strain evidence="9 10">YB392</strain>
    </source>
</reference>
<feature type="region of interest" description="Disordered" evidence="7">
    <location>
        <begin position="111"/>
        <end position="168"/>
    </location>
</feature>
<dbReference type="AlphaFoldDB" id="A0A371C937"/>
<organism evidence="9 10">
    <name type="scientific">Yarrowia lipolytica</name>
    <name type="common">Candida lipolytica</name>
    <dbReference type="NCBI Taxonomy" id="4952"/>
    <lineage>
        <taxon>Eukaryota</taxon>
        <taxon>Fungi</taxon>
        <taxon>Dikarya</taxon>
        <taxon>Ascomycota</taxon>
        <taxon>Saccharomycotina</taxon>
        <taxon>Dipodascomycetes</taxon>
        <taxon>Dipodascales</taxon>
        <taxon>Dipodascales incertae sedis</taxon>
        <taxon>Yarrowia</taxon>
    </lineage>
</organism>
<feature type="domain" description="Protein kinase" evidence="8">
    <location>
        <begin position="240"/>
        <end position="510"/>
    </location>
</feature>
<dbReference type="Gene3D" id="1.10.510.10">
    <property type="entry name" value="Transferase(Phosphotransferase) domain 1"/>
    <property type="match status" value="1"/>
</dbReference>
<feature type="compositionally biased region" description="Acidic residues" evidence="7">
    <location>
        <begin position="207"/>
        <end position="218"/>
    </location>
</feature>
<evidence type="ECO:0000259" key="8">
    <source>
        <dbReference type="PROSITE" id="PS50011"/>
    </source>
</evidence>
<dbReference type="Pfam" id="PF00069">
    <property type="entry name" value="Pkinase"/>
    <property type="match status" value="1"/>
</dbReference>